<dbReference type="Proteomes" id="UP000255165">
    <property type="component" value="Unassembled WGS sequence"/>
</dbReference>
<organism evidence="1 2">
    <name type="scientific">Cupriavidus lacunae</name>
    <dbReference type="NCBI Taxonomy" id="2666307"/>
    <lineage>
        <taxon>Bacteria</taxon>
        <taxon>Pseudomonadati</taxon>
        <taxon>Pseudomonadota</taxon>
        <taxon>Betaproteobacteria</taxon>
        <taxon>Burkholderiales</taxon>
        <taxon>Burkholderiaceae</taxon>
        <taxon>Cupriavidus</taxon>
    </lineage>
</organism>
<dbReference type="RefSeq" id="WP_115212695.1">
    <property type="nucleotide sequence ID" value="NZ_QKWJ01000019.1"/>
</dbReference>
<dbReference type="GO" id="GO:0005524">
    <property type="term" value="F:ATP binding"/>
    <property type="evidence" value="ECO:0007669"/>
    <property type="project" value="UniProtKB-KW"/>
</dbReference>
<protein>
    <submittedName>
        <fullName evidence="1">ATP-binding protein</fullName>
    </submittedName>
</protein>
<accession>A0A370NU51</accession>
<dbReference type="AlphaFoldDB" id="A0A370NU51"/>
<proteinExistence type="predicted"/>
<name>A0A370NU51_9BURK</name>
<dbReference type="InterPro" id="IPR036890">
    <property type="entry name" value="HATPase_C_sf"/>
</dbReference>
<dbReference type="Pfam" id="PF13589">
    <property type="entry name" value="HATPase_c_3"/>
    <property type="match status" value="1"/>
</dbReference>
<dbReference type="EMBL" id="QKWJ01000019">
    <property type="protein sequence ID" value="RDK09132.1"/>
    <property type="molecule type" value="Genomic_DNA"/>
</dbReference>
<keyword evidence="2" id="KW-1185">Reference proteome</keyword>
<keyword evidence="1" id="KW-0547">Nucleotide-binding</keyword>
<evidence type="ECO:0000313" key="2">
    <source>
        <dbReference type="Proteomes" id="UP000255165"/>
    </source>
</evidence>
<gene>
    <name evidence="1" type="ORF">DN412_16965</name>
</gene>
<dbReference type="SUPFAM" id="SSF55874">
    <property type="entry name" value="ATPase domain of HSP90 chaperone/DNA topoisomerase II/histidine kinase"/>
    <property type="match status" value="1"/>
</dbReference>
<evidence type="ECO:0000313" key="1">
    <source>
        <dbReference type="EMBL" id="RDK09132.1"/>
    </source>
</evidence>
<reference evidence="2" key="1">
    <citation type="submission" date="2018-06" db="EMBL/GenBank/DDBJ databases">
        <authorList>
            <person name="Feng T."/>
            <person name="Jeon C.O."/>
        </authorList>
    </citation>
    <scope>NUCLEOTIDE SEQUENCE [LARGE SCALE GENOMIC DNA]</scope>
    <source>
        <strain evidence="2">S23</strain>
    </source>
</reference>
<dbReference type="Gene3D" id="3.30.565.10">
    <property type="entry name" value="Histidine kinase-like ATPase, C-terminal domain"/>
    <property type="match status" value="1"/>
</dbReference>
<sequence>MTERKISVPPDVARISEGLRDTGYDFNAAVADILDNSIAAGADKIYVRLEVDFADSVVISIVDNGHGMNEEGLVNAMKYGSSKRASAKSLGKFGLGLKTASTAFCRRLSVISRDSGSSPMLRATWDLDDMAARNSWDLEIAAADAAHRQLLDEIAPGAAGTVVLWENIDRVTAPEGQPIRKAVEKLETGLRDHIAVVFQRFLDANDGRERNVHIQLNGESVAAWDPFCIVEAKEPVAEKKMEVRLPDGTQTSFVVRAFVLPRKEEFSSDANRIAARISNERQGLYIYRENRLIHGPDWMNMFKQEPHYSLLRVELSFDHSLDNAFQVDIKKSRIELNSGLYEWLRDKFLAGPRREAETRYRKGAAGVAKGAAVLLHTPASNVIEQKASALKTAAVAQVDEKTGKVTVNNNSGVTTTTVRLVNPDDVGSAHVVTSGTLEHGVLWEPTIGKNSKAAVALNTGHPFYTKAYLPNKANSTVIQAMDYLLWALAQAELNNINPDNQEAFEEFRIEVSRNLKKLVADLPDPVENGNS</sequence>
<keyword evidence="1" id="KW-0067">ATP-binding</keyword>
<comment type="caution">
    <text evidence="1">The sequence shown here is derived from an EMBL/GenBank/DDBJ whole genome shotgun (WGS) entry which is preliminary data.</text>
</comment>